<evidence type="ECO:0000259" key="6">
    <source>
        <dbReference type="PROSITE" id="PS50072"/>
    </source>
</evidence>
<reference evidence="7 8" key="1">
    <citation type="submission" date="2018-10" db="EMBL/GenBank/DDBJ databases">
        <title>Anaerotruncus faecis sp. nov., isolated from human feces.</title>
        <authorList>
            <person name="Wang Y.-J."/>
        </authorList>
    </citation>
    <scope>NUCLEOTIDE SEQUENCE [LARGE SCALE GENOMIC DNA]</scope>
    <source>
        <strain evidence="7 8">22A2-44</strain>
    </source>
</reference>
<dbReference type="AlphaFoldDB" id="A0A498CJN5"/>
<dbReference type="EMBL" id="RCHT01000046">
    <property type="protein sequence ID" value="RLL07644.1"/>
    <property type="molecule type" value="Genomic_DNA"/>
</dbReference>
<dbReference type="PROSITE" id="PS50072">
    <property type="entry name" value="CSA_PPIASE_2"/>
    <property type="match status" value="1"/>
</dbReference>
<feature type="domain" description="PPIase cyclophilin-type" evidence="6">
    <location>
        <begin position="22"/>
        <end position="201"/>
    </location>
</feature>
<keyword evidence="3 5" id="KW-0697">Rotamase</keyword>
<dbReference type="EC" id="5.2.1.8" evidence="5"/>
<keyword evidence="4 5" id="KW-0413">Isomerase</keyword>
<dbReference type="PANTHER" id="PTHR45625:SF4">
    <property type="entry name" value="PEPTIDYLPROLYL ISOMERASE DOMAIN AND WD REPEAT-CONTAINING PROTEIN 1"/>
    <property type="match status" value="1"/>
</dbReference>
<comment type="caution">
    <text evidence="7">The sequence shown here is derived from an EMBL/GenBank/DDBJ whole genome shotgun (WGS) entry which is preliminary data.</text>
</comment>
<proteinExistence type="inferred from homology"/>
<evidence type="ECO:0000256" key="1">
    <source>
        <dbReference type="ARBA" id="ARBA00002388"/>
    </source>
</evidence>
<evidence type="ECO:0000256" key="2">
    <source>
        <dbReference type="ARBA" id="ARBA00007365"/>
    </source>
</evidence>
<comment type="function">
    <text evidence="1 5">PPIases accelerate the folding of proteins. It catalyzes the cis-trans isomerization of proline imidic peptide bonds in oligopeptides.</text>
</comment>
<dbReference type="PIRSF" id="PIRSF001467">
    <property type="entry name" value="Peptidylpro_ismrse"/>
    <property type="match status" value="1"/>
</dbReference>
<evidence type="ECO:0000313" key="7">
    <source>
        <dbReference type="EMBL" id="RLL07644.1"/>
    </source>
</evidence>
<dbReference type="GO" id="GO:0003755">
    <property type="term" value="F:peptidyl-prolyl cis-trans isomerase activity"/>
    <property type="evidence" value="ECO:0007669"/>
    <property type="project" value="UniProtKB-UniRule"/>
</dbReference>
<dbReference type="Pfam" id="PF00160">
    <property type="entry name" value="Pro_isomerase"/>
    <property type="match status" value="1"/>
</dbReference>
<comment type="similarity">
    <text evidence="2 5">Belongs to the cyclophilin-type PPIase family.</text>
</comment>
<dbReference type="InterPro" id="IPR029000">
    <property type="entry name" value="Cyclophilin-like_dom_sf"/>
</dbReference>
<dbReference type="PANTHER" id="PTHR45625">
    <property type="entry name" value="PEPTIDYL-PROLYL CIS-TRANS ISOMERASE-RELATED"/>
    <property type="match status" value="1"/>
</dbReference>
<dbReference type="InterPro" id="IPR024936">
    <property type="entry name" value="Cyclophilin-type_PPIase"/>
</dbReference>
<gene>
    <name evidence="7" type="ORF">D4A47_13205</name>
</gene>
<dbReference type="CDD" id="cd00317">
    <property type="entry name" value="cyclophilin"/>
    <property type="match status" value="1"/>
</dbReference>
<evidence type="ECO:0000256" key="5">
    <source>
        <dbReference type="RuleBase" id="RU363019"/>
    </source>
</evidence>
<dbReference type="InterPro" id="IPR002130">
    <property type="entry name" value="Cyclophilin-type_PPIase_dom"/>
</dbReference>
<dbReference type="PRINTS" id="PR00153">
    <property type="entry name" value="CSAPPISMRASE"/>
</dbReference>
<name>A0A498CJN5_9FIRM</name>
<dbReference type="InterPro" id="IPR044666">
    <property type="entry name" value="Cyclophilin_A-like"/>
</dbReference>
<dbReference type="Gene3D" id="2.40.100.10">
    <property type="entry name" value="Cyclophilin-like"/>
    <property type="match status" value="1"/>
</dbReference>
<dbReference type="Proteomes" id="UP000276301">
    <property type="component" value="Unassembled WGS sequence"/>
</dbReference>
<sequence>MEIDESAIDLVQFNTPEAGSPIATIKTSLGDIKMVLFPKEAPKAVENFQALVEKGYYNGLKVYSAVPSVHVATGDPDNNGSGGESASGEPFEDEYSLNLWHFNGAVAMDNGGTPGQNGSRFFIVQNSRITDELGDKMFDGGFPEKVIQKYLEVGGVPNYDARDTVFGQVIEGMDVVEKIAAVPTDADHKPVEDIVITSVELGTL</sequence>
<evidence type="ECO:0000256" key="4">
    <source>
        <dbReference type="ARBA" id="ARBA00023235"/>
    </source>
</evidence>
<keyword evidence="8" id="KW-1185">Reference proteome</keyword>
<comment type="catalytic activity">
    <reaction evidence="5">
        <text>[protein]-peptidylproline (omega=180) = [protein]-peptidylproline (omega=0)</text>
        <dbReference type="Rhea" id="RHEA:16237"/>
        <dbReference type="Rhea" id="RHEA-COMP:10747"/>
        <dbReference type="Rhea" id="RHEA-COMP:10748"/>
        <dbReference type="ChEBI" id="CHEBI:83833"/>
        <dbReference type="ChEBI" id="CHEBI:83834"/>
        <dbReference type="EC" id="5.2.1.8"/>
    </reaction>
</comment>
<accession>A0A498CJN5</accession>
<dbReference type="SUPFAM" id="SSF50891">
    <property type="entry name" value="Cyclophilin-like"/>
    <property type="match status" value="1"/>
</dbReference>
<organism evidence="7 8">
    <name type="scientific">Anaerotruncus massiliensis</name>
    <name type="common">ex Liu et al. 2021</name>
    <dbReference type="NCBI Taxonomy" id="2321404"/>
    <lineage>
        <taxon>Bacteria</taxon>
        <taxon>Bacillati</taxon>
        <taxon>Bacillota</taxon>
        <taxon>Clostridia</taxon>
        <taxon>Eubacteriales</taxon>
        <taxon>Oscillospiraceae</taxon>
        <taxon>Anaerotruncus</taxon>
    </lineage>
</organism>
<evidence type="ECO:0000313" key="8">
    <source>
        <dbReference type="Proteomes" id="UP000276301"/>
    </source>
</evidence>
<protein>
    <recommendedName>
        <fullName evidence="5">Peptidyl-prolyl cis-trans isomerase</fullName>
        <shortName evidence="5">PPIase</shortName>
        <ecNumber evidence="5">5.2.1.8</ecNumber>
    </recommendedName>
</protein>
<evidence type="ECO:0000256" key="3">
    <source>
        <dbReference type="ARBA" id="ARBA00023110"/>
    </source>
</evidence>